<dbReference type="PROSITE" id="PS52018">
    <property type="entry name" value="DART"/>
    <property type="match status" value="1"/>
</dbReference>
<evidence type="ECO:0000259" key="7">
    <source>
        <dbReference type="PROSITE" id="PS52018"/>
    </source>
</evidence>
<evidence type="ECO:0000256" key="1">
    <source>
        <dbReference type="ARBA" id="ARBA00022649"/>
    </source>
</evidence>
<dbReference type="Proteomes" id="UP000237983">
    <property type="component" value="Unassembled WGS sequence"/>
</dbReference>
<evidence type="ECO:0000256" key="6">
    <source>
        <dbReference type="PROSITE-ProRule" id="PRU01362"/>
    </source>
</evidence>
<dbReference type="EMBL" id="PVTL01000001">
    <property type="protein sequence ID" value="PRY70588.1"/>
    <property type="molecule type" value="Genomic_DNA"/>
</dbReference>
<evidence type="ECO:0000256" key="5">
    <source>
        <dbReference type="ARBA" id="ARBA00023125"/>
    </source>
</evidence>
<name>A0A2T0VK47_9MICO</name>
<dbReference type="GO" id="GO:0016757">
    <property type="term" value="F:glycosyltransferase activity"/>
    <property type="evidence" value="ECO:0007669"/>
    <property type="project" value="UniProtKB-KW"/>
</dbReference>
<keyword evidence="4" id="KW-0548">Nucleotidyltransferase</keyword>
<dbReference type="GO" id="GO:0016779">
    <property type="term" value="F:nucleotidyltransferase activity"/>
    <property type="evidence" value="ECO:0007669"/>
    <property type="project" value="UniProtKB-KW"/>
</dbReference>
<comment type="similarity">
    <text evidence="6">Belongs to the DarT ADP-ribosyltransferase family.</text>
</comment>
<dbReference type="Pfam" id="PF14487">
    <property type="entry name" value="DarT"/>
    <property type="match status" value="1"/>
</dbReference>
<gene>
    <name evidence="8" type="ORF">B0I08_101725</name>
</gene>
<keyword evidence="2" id="KW-0328">Glycosyltransferase</keyword>
<sequence length="210" mass="22442">MSNLPDILSAGRLFADANDSWNSRPTVDISSEQTRLARRAALLAVAGGRSVAHYVPFSLAPKSSVWEGILGSVADDRLSVAARGVVPADFVILVSTVKHAFEGAAAESATAEQLAVTDGDAASPLTRFGSTREAAERQLRKLRADQLSEVILDAELLVADEFPFERITLVGVANDRARDAVKAILQEGSHRPKVAVYPPWFRPAEDAPGI</sequence>
<dbReference type="InterPro" id="IPR029494">
    <property type="entry name" value="DarT"/>
</dbReference>
<keyword evidence="1 6" id="KW-1277">Toxin-antitoxin system</keyword>
<keyword evidence="9" id="KW-1185">Reference proteome</keyword>
<dbReference type="AlphaFoldDB" id="A0A2T0VK47"/>
<reference evidence="8 9" key="1">
    <citation type="submission" date="2018-03" db="EMBL/GenBank/DDBJ databases">
        <title>Genomic Encyclopedia of Type Strains, Phase III (KMG-III): the genomes of soil and plant-associated and newly described type strains.</title>
        <authorList>
            <person name="Whitman W."/>
        </authorList>
    </citation>
    <scope>NUCLEOTIDE SEQUENCE [LARGE SCALE GENOMIC DNA]</scope>
    <source>
        <strain evidence="8 9">CGMCC 1.12484</strain>
    </source>
</reference>
<evidence type="ECO:0000313" key="9">
    <source>
        <dbReference type="Proteomes" id="UP000237983"/>
    </source>
</evidence>
<keyword evidence="5 6" id="KW-0238">DNA-binding</keyword>
<keyword evidence="3" id="KW-0808">Transferase</keyword>
<accession>A0A2T0VK47</accession>
<dbReference type="GO" id="GO:0003677">
    <property type="term" value="F:DNA binding"/>
    <property type="evidence" value="ECO:0007669"/>
    <property type="project" value="UniProtKB-UniRule"/>
</dbReference>
<organism evidence="8 9">
    <name type="scientific">Glaciihabitans tibetensis</name>
    <dbReference type="NCBI Taxonomy" id="1266600"/>
    <lineage>
        <taxon>Bacteria</taxon>
        <taxon>Bacillati</taxon>
        <taxon>Actinomycetota</taxon>
        <taxon>Actinomycetes</taxon>
        <taxon>Micrococcales</taxon>
        <taxon>Microbacteriaceae</taxon>
        <taxon>Glaciihabitans</taxon>
    </lineage>
</organism>
<comment type="caution">
    <text evidence="6">Lacks conserved residue(s) required for the propagation of feature annotation.</text>
</comment>
<evidence type="ECO:0000256" key="3">
    <source>
        <dbReference type="ARBA" id="ARBA00022679"/>
    </source>
</evidence>
<comment type="caution">
    <text evidence="8">The sequence shown here is derived from an EMBL/GenBank/DDBJ whole genome shotgun (WGS) entry which is preliminary data.</text>
</comment>
<protein>
    <submittedName>
        <fullName evidence="8">Uncharacterized protein DUF4433</fullName>
    </submittedName>
</protein>
<evidence type="ECO:0000256" key="2">
    <source>
        <dbReference type="ARBA" id="ARBA00022676"/>
    </source>
</evidence>
<evidence type="ECO:0000313" key="8">
    <source>
        <dbReference type="EMBL" id="PRY70588.1"/>
    </source>
</evidence>
<proteinExistence type="inferred from homology"/>
<feature type="domain" description="DarT" evidence="7">
    <location>
        <begin position="1"/>
        <end position="202"/>
    </location>
</feature>
<evidence type="ECO:0000256" key="4">
    <source>
        <dbReference type="ARBA" id="ARBA00022695"/>
    </source>
</evidence>